<evidence type="ECO:0000256" key="1">
    <source>
        <dbReference type="SAM" id="MobiDB-lite"/>
    </source>
</evidence>
<dbReference type="GO" id="GO:0007031">
    <property type="term" value="P:peroxisome organization"/>
    <property type="evidence" value="ECO:0007669"/>
    <property type="project" value="InterPro"/>
</dbReference>
<keyword evidence="4" id="KW-1185">Reference proteome</keyword>
<feature type="transmembrane region" description="Helical" evidence="2">
    <location>
        <begin position="14"/>
        <end position="32"/>
    </location>
</feature>
<comment type="caution">
    <text evidence="3">The sequence shown here is derived from an EMBL/GenBank/DDBJ whole genome shotgun (WGS) entry which is preliminary data.</text>
</comment>
<gene>
    <name evidence="3" type="ORF">DEBURN_LOCUS7680</name>
</gene>
<keyword evidence="2" id="KW-0812">Transmembrane</keyword>
<evidence type="ECO:0000313" key="4">
    <source>
        <dbReference type="Proteomes" id="UP000789706"/>
    </source>
</evidence>
<proteinExistence type="predicted"/>
<feature type="region of interest" description="Disordered" evidence="1">
    <location>
        <begin position="37"/>
        <end position="59"/>
    </location>
</feature>
<dbReference type="PANTHER" id="PTHR34126:SF1">
    <property type="entry name" value="PEROXISOME BIOGENESIS PROTEIN 22"/>
    <property type="match status" value="1"/>
</dbReference>
<protein>
    <submittedName>
        <fullName evidence="3">6161_t:CDS:1</fullName>
    </submittedName>
</protein>
<dbReference type="AlphaFoldDB" id="A0A9N9BDZ8"/>
<evidence type="ECO:0000313" key="3">
    <source>
        <dbReference type="EMBL" id="CAG8562918.1"/>
    </source>
</evidence>
<sequence length="293" mass="33398">MEPKTVGRKSGTPITYLVLAVAAISFLGVFIYRKMRPPPHDPDDDNDNITDGQQNRRRAERRVIRNQDSRELNIATRLLRGGSLPKKKTMSISMKNVLLWNPSSDPETPNHAFFENVVPLLNLLSKSYEIYLICPVSSFQEKEQILNLLRHANLLKPGTIDEQRVLFCETQEGKVHIIRHIEANIHIEGGINGEETVEMVRGFVGNVIWAIQGGIKSSADRSQWTNVEICQNIWTIDTPVTTDISPLVVRYPLSNDEEGLMEVIVLDLLIIIYTVYYELALLMEVEEEEDFEK</sequence>
<keyword evidence="2" id="KW-0472">Membrane</keyword>
<organism evidence="3 4">
    <name type="scientific">Diversispora eburnea</name>
    <dbReference type="NCBI Taxonomy" id="1213867"/>
    <lineage>
        <taxon>Eukaryota</taxon>
        <taxon>Fungi</taxon>
        <taxon>Fungi incertae sedis</taxon>
        <taxon>Mucoromycota</taxon>
        <taxon>Glomeromycotina</taxon>
        <taxon>Glomeromycetes</taxon>
        <taxon>Diversisporales</taxon>
        <taxon>Diversisporaceae</taxon>
        <taxon>Diversispora</taxon>
    </lineage>
</organism>
<name>A0A9N9BDZ8_9GLOM</name>
<evidence type="ECO:0000256" key="2">
    <source>
        <dbReference type="SAM" id="Phobius"/>
    </source>
</evidence>
<accession>A0A9N9BDZ8</accession>
<feature type="non-terminal residue" evidence="3">
    <location>
        <position position="293"/>
    </location>
</feature>
<dbReference type="PANTHER" id="PTHR34126">
    <property type="entry name" value="PEROXISOME BIOGENESIS PROTEIN 22"/>
    <property type="match status" value="1"/>
</dbReference>
<dbReference type="EMBL" id="CAJVPK010000971">
    <property type="protein sequence ID" value="CAG8562918.1"/>
    <property type="molecule type" value="Genomic_DNA"/>
</dbReference>
<dbReference type="Proteomes" id="UP000789706">
    <property type="component" value="Unassembled WGS sequence"/>
</dbReference>
<reference evidence="3" key="1">
    <citation type="submission" date="2021-06" db="EMBL/GenBank/DDBJ databases">
        <authorList>
            <person name="Kallberg Y."/>
            <person name="Tangrot J."/>
            <person name="Rosling A."/>
        </authorList>
    </citation>
    <scope>NUCLEOTIDE SEQUENCE</scope>
    <source>
        <strain evidence="3">AZ414A</strain>
    </source>
</reference>
<dbReference type="InterPro" id="IPR037485">
    <property type="entry name" value="PEX22"/>
</dbReference>
<keyword evidence="2" id="KW-1133">Transmembrane helix</keyword>
<dbReference type="OrthoDB" id="77656at2759"/>
<dbReference type="Pfam" id="PF22978">
    <property type="entry name" value="HAD_Pex22"/>
    <property type="match status" value="1"/>
</dbReference>